<dbReference type="InterPro" id="IPR050504">
    <property type="entry name" value="IgSF_BTN/MOG"/>
</dbReference>
<evidence type="ECO:0000313" key="10">
    <source>
        <dbReference type="EMBL" id="KAF5893423.1"/>
    </source>
</evidence>
<dbReference type="PROSITE" id="PS50835">
    <property type="entry name" value="IG_LIKE"/>
    <property type="match status" value="2"/>
</dbReference>
<dbReference type="Proteomes" id="UP000727407">
    <property type="component" value="Unassembled WGS sequence"/>
</dbReference>
<dbReference type="PANTHER" id="PTHR24100">
    <property type="entry name" value="BUTYROPHILIN"/>
    <property type="match status" value="1"/>
</dbReference>
<dbReference type="FunFam" id="2.60.40.10:FF:000142">
    <property type="entry name" value="V-set domain-containing T-cell activation inhibitor 1"/>
    <property type="match status" value="1"/>
</dbReference>
<dbReference type="Gene3D" id="2.60.120.920">
    <property type="match status" value="2"/>
</dbReference>
<dbReference type="GO" id="GO:0005102">
    <property type="term" value="F:signaling receptor binding"/>
    <property type="evidence" value="ECO:0007669"/>
    <property type="project" value="TreeGrafter"/>
</dbReference>
<keyword evidence="11" id="KW-1185">Reference proteome</keyword>
<dbReference type="SUPFAM" id="SSF48726">
    <property type="entry name" value="Immunoglobulin"/>
    <property type="match status" value="2"/>
</dbReference>
<feature type="transmembrane region" description="Helical" evidence="7">
    <location>
        <begin position="322"/>
        <end position="343"/>
    </location>
</feature>
<evidence type="ECO:0000259" key="8">
    <source>
        <dbReference type="PROSITE" id="PS50188"/>
    </source>
</evidence>
<keyword evidence="3 7" id="KW-0472">Membrane</keyword>
<dbReference type="SUPFAM" id="SSF49899">
    <property type="entry name" value="Concanavalin A-like lectins/glucanases"/>
    <property type="match status" value="2"/>
</dbReference>
<evidence type="ECO:0000256" key="6">
    <source>
        <dbReference type="ARBA" id="ARBA00023319"/>
    </source>
</evidence>
<dbReference type="GO" id="GO:0001817">
    <property type="term" value="P:regulation of cytokine production"/>
    <property type="evidence" value="ECO:0007669"/>
    <property type="project" value="TreeGrafter"/>
</dbReference>
<reference evidence="10" key="1">
    <citation type="submission" date="2020-07" db="EMBL/GenBank/DDBJ databases">
        <title>Clarias magur genome sequencing, assembly and annotation.</title>
        <authorList>
            <person name="Kushwaha B."/>
            <person name="Kumar R."/>
            <person name="Das P."/>
            <person name="Joshi C.G."/>
            <person name="Kumar D."/>
            <person name="Nagpure N.S."/>
            <person name="Pandey M."/>
            <person name="Agarwal S."/>
            <person name="Srivastava S."/>
            <person name="Singh M."/>
            <person name="Sahoo L."/>
            <person name="Jayasankar P."/>
            <person name="Meher P.K."/>
            <person name="Koringa P.G."/>
            <person name="Iquebal M.A."/>
            <person name="Das S.P."/>
            <person name="Bit A."/>
            <person name="Patnaik S."/>
            <person name="Patel N."/>
            <person name="Shah T.M."/>
            <person name="Hinsu A."/>
            <person name="Jena J.K."/>
        </authorList>
    </citation>
    <scope>NUCLEOTIDE SEQUENCE</scope>
    <source>
        <strain evidence="10">CIFAMagur01</strain>
        <tissue evidence="10">Testis</tissue>
    </source>
</reference>
<feature type="non-terminal residue" evidence="10">
    <location>
        <position position="1"/>
    </location>
</feature>
<keyword evidence="6" id="KW-0393">Immunoglobulin domain</keyword>
<feature type="domain" description="B30.2/SPRY" evidence="8">
    <location>
        <begin position="402"/>
        <end position="480"/>
    </location>
</feature>
<dbReference type="Pfam" id="PF22705">
    <property type="entry name" value="C2-set_3"/>
    <property type="match status" value="1"/>
</dbReference>
<sequence length="480" mass="53543">SLTLDPSTAPKCLKVSRDGKSVSCEKPNSKSECKFPHVVSKEELGSGQHYWEWTLNPPCFLYSVYWDENQGVKRTKRTAMLLIYIASLLVCSAAEFSLVIPKSSVSAQLGSSVVLPCSLSPPLNARTFEVQWYTNKNSKKTVLLLYQDLSVQEIMEDARYRDRVSLIGELEKGDVSLELKNLTAADEGEYVCRVQSISWYEKGSVNLVVKALGSPVLISLADAGILTSQVLMVNVTCTSGGWSPKPTLTWRDSAGRELPNSQTHYRTDSEGLVSVSSWLLVSPSQSDWISCTVGLNHQEVRESRIVPLRPQSQDSEGFWKEAFVSTLVLSLTIIIICTILLILSRKGLLRHSLFHKNAKTAVNSHESLQPETLPLNTKENTKQVNSHESLKTETVPVNTTENITQESTDEKRAWRNRHKVSLTLDPSTAPRCLKVSRDGKSVSCEKPNSKSKCKFPHVVSKEELGSGQHYWEVMVWDKTS</sequence>
<feature type="domain" description="Ig-like" evidence="9">
    <location>
        <begin position="215"/>
        <end position="307"/>
    </location>
</feature>
<feature type="non-terminal residue" evidence="10">
    <location>
        <position position="480"/>
    </location>
</feature>
<name>A0A8J4TSF2_CLAMG</name>
<keyword evidence="7" id="KW-0812">Transmembrane</keyword>
<dbReference type="GO" id="GO:0009897">
    <property type="term" value="C:external side of plasma membrane"/>
    <property type="evidence" value="ECO:0007669"/>
    <property type="project" value="TreeGrafter"/>
</dbReference>
<dbReference type="SMART" id="SM00406">
    <property type="entry name" value="IGv"/>
    <property type="match status" value="1"/>
</dbReference>
<dbReference type="OrthoDB" id="10055806at2759"/>
<dbReference type="GO" id="GO:1903037">
    <property type="term" value="P:regulation of leukocyte cell-cell adhesion"/>
    <property type="evidence" value="ECO:0007669"/>
    <property type="project" value="UniProtKB-ARBA"/>
</dbReference>
<dbReference type="InterPro" id="IPR043136">
    <property type="entry name" value="B30.2/SPRY_sf"/>
</dbReference>
<feature type="domain" description="Ig-like" evidence="9">
    <location>
        <begin position="94"/>
        <end position="206"/>
    </location>
</feature>
<evidence type="ECO:0000259" key="9">
    <source>
        <dbReference type="PROSITE" id="PS50835"/>
    </source>
</evidence>
<comment type="caution">
    <text evidence="10">The sequence shown here is derived from an EMBL/GenBank/DDBJ whole genome shotgun (WGS) entry which is preliminary data.</text>
</comment>
<dbReference type="Gene3D" id="2.60.40.10">
    <property type="entry name" value="Immunoglobulins"/>
    <property type="match status" value="2"/>
</dbReference>
<dbReference type="InterPro" id="IPR003599">
    <property type="entry name" value="Ig_sub"/>
</dbReference>
<comment type="subcellular location">
    <subcellularLocation>
        <location evidence="1">Membrane</location>
    </subcellularLocation>
</comment>
<evidence type="ECO:0000256" key="7">
    <source>
        <dbReference type="SAM" id="Phobius"/>
    </source>
</evidence>
<dbReference type="InterPro" id="IPR007110">
    <property type="entry name" value="Ig-like_dom"/>
</dbReference>
<evidence type="ECO:0000256" key="1">
    <source>
        <dbReference type="ARBA" id="ARBA00004370"/>
    </source>
</evidence>
<dbReference type="GO" id="GO:0050852">
    <property type="term" value="P:T cell receptor signaling pathway"/>
    <property type="evidence" value="ECO:0007669"/>
    <property type="project" value="TreeGrafter"/>
</dbReference>
<dbReference type="GO" id="GO:0050863">
    <property type="term" value="P:regulation of T cell activation"/>
    <property type="evidence" value="ECO:0007669"/>
    <property type="project" value="UniProtKB-ARBA"/>
</dbReference>
<evidence type="ECO:0000256" key="4">
    <source>
        <dbReference type="ARBA" id="ARBA00023157"/>
    </source>
</evidence>
<evidence type="ECO:0000256" key="5">
    <source>
        <dbReference type="ARBA" id="ARBA00023180"/>
    </source>
</evidence>
<protein>
    <submittedName>
        <fullName evidence="10">Butyrophilin subfamily 1 member A1-like</fullName>
    </submittedName>
</protein>
<keyword evidence="7" id="KW-1133">Transmembrane helix</keyword>
<dbReference type="InterPro" id="IPR013320">
    <property type="entry name" value="ConA-like_dom_sf"/>
</dbReference>
<keyword evidence="4" id="KW-1015">Disulfide bond</keyword>
<dbReference type="EMBL" id="QNUK01000436">
    <property type="protein sequence ID" value="KAF5893423.1"/>
    <property type="molecule type" value="Genomic_DNA"/>
</dbReference>
<dbReference type="PROSITE" id="PS50188">
    <property type="entry name" value="B302_SPRY"/>
    <property type="match status" value="1"/>
</dbReference>
<accession>A0A8J4TSF2</accession>
<dbReference type="AlphaFoldDB" id="A0A8J4TSF2"/>
<dbReference type="InterPro" id="IPR013783">
    <property type="entry name" value="Ig-like_fold"/>
</dbReference>
<organism evidence="10 11">
    <name type="scientific">Clarias magur</name>
    <name type="common">Asian catfish</name>
    <name type="synonym">Macropteronotus magur</name>
    <dbReference type="NCBI Taxonomy" id="1594786"/>
    <lineage>
        <taxon>Eukaryota</taxon>
        <taxon>Metazoa</taxon>
        <taxon>Chordata</taxon>
        <taxon>Craniata</taxon>
        <taxon>Vertebrata</taxon>
        <taxon>Euteleostomi</taxon>
        <taxon>Actinopterygii</taxon>
        <taxon>Neopterygii</taxon>
        <taxon>Teleostei</taxon>
        <taxon>Ostariophysi</taxon>
        <taxon>Siluriformes</taxon>
        <taxon>Clariidae</taxon>
        <taxon>Clarias</taxon>
    </lineage>
</organism>
<evidence type="ECO:0000313" key="11">
    <source>
        <dbReference type="Proteomes" id="UP000727407"/>
    </source>
</evidence>
<evidence type="ECO:0000256" key="3">
    <source>
        <dbReference type="ARBA" id="ARBA00023136"/>
    </source>
</evidence>
<dbReference type="InterPro" id="IPR001870">
    <property type="entry name" value="B30.2/SPRY"/>
</dbReference>
<proteinExistence type="predicted"/>
<dbReference type="InterPro" id="IPR036179">
    <property type="entry name" value="Ig-like_dom_sf"/>
</dbReference>
<keyword evidence="5" id="KW-0325">Glycoprotein</keyword>
<dbReference type="SMART" id="SM00409">
    <property type="entry name" value="IG"/>
    <property type="match status" value="1"/>
</dbReference>
<keyword evidence="2" id="KW-0732">Signal</keyword>
<dbReference type="PANTHER" id="PTHR24100:SF149">
    <property type="entry name" value="BG-LIKE ANTIGEN 1-RELATED"/>
    <property type="match status" value="1"/>
</dbReference>
<dbReference type="Pfam" id="PF07686">
    <property type="entry name" value="V-set"/>
    <property type="match status" value="1"/>
</dbReference>
<dbReference type="InterPro" id="IPR013106">
    <property type="entry name" value="Ig_V-set"/>
</dbReference>
<dbReference type="InterPro" id="IPR053896">
    <property type="entry name" value="BTN3A2-like_Ig-C"/>
</dbReference>
<gene>
    <name evidence="10" type="ORF">DAT39_016873</name>
</gene>
<evidence type="ECO:0000256" key="2">
    <source>
        <dbReference type="ARBA" id="ARBA00022729"/>
    </source>
</evidence>